<dbReference type="PANTHER" id="PTHR12526:SF637">
    <property type="entry name" value="GLYCOSYLTRANSFERASE EPSF-RELATED"/>
    <property type="match status" value="1"/>
</dbReference>
<dbReference type="GO" id="GO:1901135">
    <property type="term" value="P:carbohydrate derivative metabolic process"/>
    <property type="evidence" value="ECO:0007669"/>
    <property type="project" value="UniProtKB-ARBA"/>
</dbReference>
<sequence>MKAIEYVRELYGIDVRLKICGCTPNQEILPAWVELIDKINKNNVEEYQKFIDVLSNADILLLPTIAECYGMVFCEAAAYGLPVVATDTGGISSIVINERTGILIKDSSDYKHFGNAIHKIISSVETYQNYSQNARVRYNKILHWDNWAKKIIEIMYEHKNRRTK</sequence>
<dbReference type="SUPFAM" id="SSF53756">
    <property type="entry name" value="UDP-Glycosyltransferase/glycogen phosphorylase"/>
    <property type="match status" value="1"/>
</dbReference>
<dbReference type="InterPro" id="IPR001296">
    <property type="entry name" value="Glyco_trans_1"/>
</dbReference>
<dbReference type="Gene3D" id="3.40.50.2000">
    <property type="entry name" value="Glycogen Phosphorylase B"/>
    <property type="match status" value="1"/>
</dbReference>
<dbReference type="EC" id="2.4.1.250" evidence="2"/>
<dbReference type="PANTHER" id="PTHR12526">
    <property type="entry name" value="GLYCOSYLTRANSFERASE"/>
    <property type="match status" value="1"/>
</dbReference>
<dbReference type="Proteomes" id="UP000254088">
    <property type="component" value="Unassembled WGS sequence"/>
</dbReference>
<evidence type="ECO:0000313" key="2">
    <source>
        <dbReference type="EMBL" id="STL91227.1"/>
    </source>
</evidence>
<evidence type="ECO:0000259" key="1">
    <source>
        <dbReference type="Pfam" id="PF00534"/>
    </source>
</evidence>
<accession>A0A377CFY1</accession>
<feature type="domain" description="Glycosyl transferase family 1" evidence="1">
    <location>
        <begin position="2"/>
        <end position="135"/>
    </location>
</feature>
<keyword evidence="2" id="KW-0808">Transferase</keyword>
<dbReference type="CDD" id="cd03801">
    <property type="entry name" value="GT4_PimA-like"/>
    <property type="match status" value="1"/>
</dbReference>
<protein>
    <submittedName>
        <fullName evidence="2">Putative glycosyltransferase</fullName>
        <ecNumber evidence="2">2.4.1.250</ecNumber>
    </submittedName>
</protein>
<proteinExistence type="predicted"/>
<name>A0A377CFY1_ECOLX</name>
<dbReference type="AlphaFoldDB" id="A0A377CFY1"/>
<keyword evidence="2" id="KW-0328">Glycosyltransferase</keyword>
<evidence type="ECO:0000313" key="3">
    <source>
        <dbReference type="Proteomes" id="UP000254088"/>
    </source>
</evidence>
<dbReference type="Pfam" id="PF00534">
    <property type="entry name" value="Glycos_transf_1"/>
    <property type="match status" value="1"/>
</dbReference>
<dbReference type="GO" id="GO:0102710">
    <property type="term" value="F:D-inositol-3-phosphate glycosyltransferase activity"/>
    <property type="evidence" value="ECO:0007669"/>
    <property type="project" value="UniProtKB-EC"/>
</dbReference>
<organism evidence="2 3">
    <name type="scientific">Escherichia coli</name>
    <dbReference type="NCBI Taxonomy" id="562"/>
    <lineage>
        <taxon>Bacteria</taxon>
        <taxon>Pseudomonadati</taxon>
        <taxon>Pseudomonadota</taxon>
        <taxon>Gammaproteobacteria</taxon>
        <taxon>Enterobacterales</taxon>
        <taxon>Enterobacteriaceae</taxon>
        <taxon>Escherichia</taxon>
    </lineage>
</organism>
<reference evidence="2 3" key="1">
    <citation type="submission" date="2018-06" db="EMBL/GenBank/DDBJ databases">
        <authorList>
            <consortium name="Pathogen Informatics"/>
            <person name="Doyle S."/>
        </authorList>
    </citation>
    <scope>NUCLEOTIDE SEQUENCE [LARGE SCALE GENOMIC DNA]</scope>
    <source>
        <strain evidence="2 3">NCTC10429</strain>
    </source>
</reference>
<dbReference type="EMBL" id="UGEX01000001">
    <property type="protein sequence ID" value="STL91227.1"/>
    <property type="molecule type" value="Genomic_DNA"/>
</dbReference>
<gene>
    <name evidence="2" type="primary">mshA</name>
    <name evidence="2" type="ORF">NCTC10429_02957</name>
</gene>